<accession>A0A1H5HZK5</accession>
<name>A0A1H5HZK5_9ACTN</name>
<feature type="region of interest" description="Disordered" evidence="2">
    <location>
        <begin position="679"/>
        <end position="708"/>
    </location>
</feature>
<gene>
    <name evidence="6" type="ORF">SAMN04488561_1013</name>
</gene>
<dbReference type="AlphaFoldDB" id="A0A1H5HZK5"/>
<evidence type="ECO:0000256" key="3">
    <source>
        <dbReference type="SAM" id="Phobius"/>
    </source>
</evidence>
<keyword evidence="3" id="KW-0472">Membrane</keyword>
<keyword evidence="7" id="KW-1185">Reference proteome</keyword>
<evidence type="ECO:0000313" key="7">
    <source>
        <dbReference type="Proteomes" id="UP000181980"/>
    </source>
</evidence>
<dbReference type="Pfam" id="PF25021">
    <property type="entry name" value="TEN_NHL"/>
    <property type="match status" value="3"/>
</dbReference>
<feature type="transmembrane region" description="Helical" evidence="3">
    <location>
        <begin position="1037"/>
        <end position="1058"/>
    </location>
</feature>
<organism evidence="6 7">
    <name type="scientific">Jiangella alba</name>
    <dbReference type="NCBI Taxonomy" id="561176"/>
    <lineage>
        <taxon>Bacteria</taxon>
        <taxon>Bacillati</taxon>
        <taxon>Actinomycetota</taxon>
        <taxon>Actinomycetes</taxon>
        <taxon>Jiangellales</taxon>
        <taxon>Jiangellaceae</taxon>
        <taxon>Jiangella</taxon>
    </lineage>
</organism>
<feature type="signal peptide" evidence="4">
    <location>
        <begin position="1"/>
        <end position="18"/>
    </location>
</feature>
<sequence length="1072" mass="108133">MFNRALLPALLLTGGLLAAAVPAAGETPPPEEIPGLPVVVAGTGERGYSGDGGPAVDARLNDELRFAAGPDGTLYVADRYNKRVRVVTPDGGIDTLAGSLSRRAPETDGIEVPGLGTYSPSNAPTATAVGPDGSVYVAGIRDIRRFAPDGTVTVIAGGGEERPPDGADPGGDALDAYLHDPADIAVDADGMVYVADTDNNRIRRIGPDDIITTIAGGGEDHPASAEGQPGSSLNTYAPTSVAVDSTGSVFFTIEMDGSVYEIDSAGILHVISGEDIALQAEGETAGDAALTGGRQLAVDADDNLYITDLGNGRLRMLGAEDGQLTTVAPLPSGAEDIVIGGDGTLYYGLGSRIFRVSDPGAPVPPAEPVEPAGSPWPDAEPGDLVPVAGARGSADVLPETVRPVDPAAGPATVATGPDGVSYVADTRGNVVHRVDADGAVSALAGTGEGGFAGDGGPATAAQLSGPDGLDVDAAGNVYVADAGNARIRRIGADGRIETIAGADRPDDGETVAACVGEAATDAVLSYPVDVVAAPDGTVYLADRDLGMICRIGTDGLLTRVGGGGELWSDDADDEPAVEASLWEPSAIDADAAGNLYVIERGRPYVRMIRPDGVLVPLIGDSYYGQDEGGFAGDGGPAAEAELNTPLDLAVAPDGGLYVADTFNGRVRHVDASGVITTVAGTGSPEASGDGGPAAEAGLGEPSGIDVGPGGEIVVASQSTDLVRRIGADGGIETLADFRAAEAAGEQLGEAELSPGMRIAVGPDGTLAIAESAALRLRSTDGDTLTDLLPGGTAELAQVGELAAGPGGELYAILGQTVARVYPDGRSVVIAGGRPSDDTPIVDGTLATAQSLAPRDIAVGPEGTVFVLDNVRKAVYEIRADGTIATVPGYADVLFGEPVGLAVGGDGTVYVSDASYHLVYAAGPDEDARKIGGNGDDLYYTDDTGDGGPATETQLALPGDIVVDAADNVFVQTPNGVRRIAPDGTITTAVWAPDQSDDRLTPGGLALGPGGDVYVVESTHRQVFALVRPGDVTDGFPWFRAGLGAAATVLLAGAAVLVVRRRRERTPPERPLP</sequence>
<dbReference type="OrthoDB" id="9762443at2"/>
<feature type="domain" description="Teneurin NHL" evidence="5">
    <location>
        <begin position="631"/>
        <end position="681"/>
    </location>
</feature>
<dbReference type="STRING" id="561176.SAMN04488561_1013"/>
<feature type="domain" description="Teneurin NHL" evidence="5">
    <location>
        <begin position="154"/>
        <end position="216"/>
    </location>
</feature>
<evidence type="ECO:0000256" key="1">
    <source>
        <dbReference type="ARBA" id="ARBA00022737"/>
    </source>
</evidence>
<dbReference type="SUPFAM" id="SSF101898">
    <property type="entry name" value="NHL repeat"/>
    <property type="match status" value="3"/>
</dbReference>
<dbReference type="EMBL" id="FNUC01000003">
    <property type="protein sequence ID" value="SEE33342.1"/>
    <property type="molecule type" value="Genomic_DNA"/>
</dbReference>
<keyword evidence="1" id="KW-0677">Repeat</keyword>
<dbReference type="Pfam" id="PF01436">
    <property type="entry name" value="NHL"/>
    <property type="match status" value="1"/>
</dbReference>
<dbReference type="RefSeq" id="WP_069113060.1">
    <property type="nucleotide sequence ID" value="NZ_FNUC01000003.1"/>
</dbReference>
<keyword evidence="3" id="KW-1133">Transmembrane helix</keyword>
<reference evidence="7" key="1">
    <citation type="submission" date="2016-10" db="EMBL/GenBank/DDBJ databases">
        <authorList>
            <person name="Varghese N."/>
            <person name="Submissions S."/>
        </authorList>
    </citation>
    <scope>NUCLEOTIDE SEQUENCE [LARGE SCALE GENOMIC DNA]</scope>
    <source>
        <strain evidence="7">DSM 45237</strain>
    </source>
</reference>
<keyword evidence="3" id="KW-0812">Transmembrane</keyword>
<feature type="domain" description="Teneurin NHL" evidence="5">
    <location>
        <begin position="837"/>
        <end position="990"/>
    </location>
</feature>
<feature type="compositionally biased region" description="Low complexity" evidence="2">
    <location>
        <begin position="692"/>
        <end position="703"/>
    </location>
</feature>
<evidence type="ECO:0000256" key="2">
    <source>
        <dbReference type="SAM" id="MobiDB-lite"/>
    </source>
</evidence>
<dbReference type="PANTHER" id="PTHR46388:SF2">
    <property type="entry name" value="NHL REPEAT-CONTAINING PROTEIN 2"/>
    <property type="match status" value="1"/>
</dbReference>
<feature type="chain" id="PRO_5039121408" evidence="4">
    <location>
        <begin position="19"/>
        <end position="1072"/>
    </location>
</feature>
<evidence type="ECO:0000259" key="5">
    <source>
        <dbReference type="Pfam" id="PF25021"/>
    </source>
</evidence>
<feature type="region of interest" description="Disordered" evidence="2">
    <location>
        <begin position="214"/>
        <end position="233"/>
    </location>
</feature>
<dbReference type="InterPro" id="IPR001258">
    <property type="entry name" value="NHL_repeat"/>
</dbReference>
<dbReference type="Proteomes" id="UP000181980">
    <property type="component" value="Unassembled WGS sequence"/>
</dbReference>
<proteinExistence type="predicted"/>
<dbReference type="InterPro" id="IPR011042">
    <property type="entry name" value="6-blade_b-propeller_TolB-like"/>
</dbReference>
<dbReference type="Gene3D" id="2.120.10.30">
    <property type="entry name" value="TolB, C-terminal domain"/>
    <property type="match status" value="8"/>
</dbReference>
<evidence type="ECO:0000313" key="6">
    <source>
        <dbReference type="EMBL" id="SEE33342.1"/>
    </source>
</evidence>
<dbReference type="PANTHER" id="PTHR46388">
    <property type="entry name" value="NHL REPEAT-CONTAINING PROTEIN 2"/>
    <property type="match status" value="1"/>
</dbReference>
<protein>
    <submittedName>
        <fullName evidence="6">NHL repeat-containing protein</fullName>
    </submittedName>
</protein>
<evidence type="ECO:0000256" key="4">
    <source>
        <dbReference type="SAM" id="SignalP"/>
    </source>
</evidence>
<dbReference type="InterPro" id="IPR056822">
    <property type="entry name" value="TEN_NHL"/>
</dbReference>
<keyword evidence="4" id="KW-0732">Signal</keyword>